<keyword evidence="2" id="KW-1185">Reference proteome</keyword>
<reference evidence="1 2" key="1">
    <citation type="journal article" date="2006" name="Int. J. Syst. Evol. Microbiol.">
        <title>Myroides pelagicus sp. nov., isolated from seawater in Thailand.</title>
        <authorList>
            <person name="Yoon J."/>
            <person name="Maneerat S."/>
            <person name="Kawai F."/>
            <person name="Yokota A."/>
        </authorList>
    </citation>
    <scope>NUCLEOTIDE SEQUENCE [LARGE SCALE GENOMIC DNA]</scope>
    <source>
        <strain evidence="1 2">SM1T</strain>
    </source>
</reference>
<evidence type="ECO:0000313" key="2">
    <source>
        <dbReference type="Proteomes" id="UP000488936"/>
    </source>
</evidence>
<sequence>MKEKLKKEIIVLMEISKKHNPVDLNKKIEDLKERINKYIDTVEIDEDLVTYAKYLKILDSIKK</sequence>
<proteinExistence type="predicted"/>
<accession>A0A7K1GMT7</accession>
<dbReference type="Proteomes" id="UP000488936">
    <property type="component" value="Unassembled WGS sequence"/>
</dbReference>
<dbReference type="AlphaFoldDB" id="A0A7K1GMT7"/>
<dbReference type="RefSeq" id="WP_155035685.1">
    <property type="nucleotide sequence ID" value="NZ_JAYMMG010000001.1"/>
</dbReference>
<organism evidence="1 2">
    <name type="scientific">Myroides pelagicus</name>
    <dbReference type="NCBI Taxonomy" id="270914"/>
    <lineage>
        <taxon>Bacteria</taxon>
        <taxon>Pseudomonadati</taxon>
        <taxon>Bacteroidota</taxon>
        <taxon>Flavobacteriia</taxon>
        <taxon>Flavobacteriales</taxon>
        <taxon>Flavobacteriaceae</taxon>
        <taxon>Myroides</taxon>
    </lineage>
</organism>
<dbReference type="OrthoDB" id="9936063at2"/>
<gene>
    <name evidence="1" type="ORF">GJV77_07155</name>
</gene>
<dbReference type="EMBL" id="WMJY01000012">
    <property type="protein sequence ID" value="MTH29693.1"/>
    <property type="molecule type" value="Genomic_DNA"/>
</dbReference>
<name>A0A7K1GMT7_9FLAO</name>
<evidence type="ECO:0000313" key="1">
    <source>
        <dbReference type="EMBL" id="MTH29693.1"/>
    </source>
</evidence>
<protein>
    <submittedName>
        <fullName evidence="1">Uncharacterized protein</fullName>
    </submittedName>
</protein>
<comment type="caution">
    <text evidence="1">The sequence shown here is derived from an EMBL/GenBank/DDBJ whole genome shotgun (WGS) entry which is preliminary data.</text>
</comment>